<dbReference type="InterPro" id="IPR052337">
    <property type="entry name" value="SAT4-like"/>
</dbReference>
<feature type="transmembrane region" description="Helical" evidence="7">
    <location>
        <begin position="38"/>
        <end position="62"/>
    </location>
</feature>
<evidence type="ECO:0000256" key="6">
    <source>
        <dbReference type="SAM" id="MobiDB-lite"/>
    </source>
</evidence>
<reference evidence="9" key="1">
    <citation type="journal article" date="2020" name="Stud. Mycol.">
        <title>101 Dothideomycetes genomes: a test case for predicting lifestyles and emergence of pathogens.</title>
        <authorList>
            <person name="Haridas S."/>
            <person name="Albert R."/>
            <person name="Binder M."/>
            <person name="Bloem J."/>
            <person name="Labutti K."/>
            <person name="Salamov A."/>
            <person name="Andreopoulos B."/>
            <person name="Baker S."/>
            <person name="Barry K."/>
            <person name="Bills G."/>
            <person name="Bluhm B."/>
            <person name="Cannon C."/>
            <person name="Castanera R."/>
            <person name="Culley D."/>
            <person name="Daum C."/>
            <person name="Ezra D."/>
            <person name="Gonzalez J."/>
            <person name="Henrissat B."/>
            <person name="Kuo A."/>
            <person name="Liang C."/>
            <person name="Lipzen A."/>
            <person name="Lutzoni F."/>
            <person name="Magnuson J."/>
            <person name="Mondo S."/>
            <person name="Nolan M."/>
            <person name="Ohm R."/>
            <person name="Pangilinan J."/>
            <person name="Park H.-J."/>
            <person name="Ramirez L."/>
            <person name="Alfaro M."/>
            <person name="Sun H."/>
            <person name="Tritt A."/>
            <person name="Yoshinaga Y."/>
            <person name="Zwiers L.-H."/>
            <person name="Turgeon B."/>
            <person name="Goodwin S."/>
            <person name="Spatafora J."/>
            <person name="Crous P."/>
            <person name="Grigoriev I."/>
        </authorList>
    </citation>
    <scope>NUCLEOTIDE SEQUENCE</scope>
    <source>
        <strain evidence="9">CBS 133067</strain>
    </source>
</reference>
<gene>
    <name evidence="9" type="ORF">NA57DRAFT_78498</name>
</gene>
<dbReference type="PANTHER" id="PTHR33048:SF19">
    <property type="entry name" value="MEMBRANE PROTEIN PTH11-LIKE, PUTATIVE (AFU_ORTHOLOGUE AFUA_1G14080)-RELATED"/>
    <property type="match status" value="1"/>
</dbReference>
<keyword evidence="2 7" id="KW-0812">Transmembrane</keyword>
<comment type="subcellular location">
    <subcellularLocation>
        <location evidence="1">Membrane</location>
        <topology evidence="1">Multi-pass membrane protein</topology>
    </subcellularLocation>
</comment>
<evidence type="ECO:0000256" key="7">
    <source>
        <dbReference type="SAM" id="Phobius"/>
    </source>
</evidence>
<evidence type="ECO:0000256" key="3">
    <source>
        <dbReference type="ARBA" id="ARBA00022989"/>
    </source>
</evidence>
<evidence type="ECO:0000313" key="10">
    <source>
        <dbReference type="Proteomes" id="UP000799772"/>
    </source>
</evidence>
<dbReference type="PANTHER" id="PTHR33048">
    <property type="entry name" value="PTH11-LIKE INTEGRAL MEMBRANE PROTEIN (AFU_ORTHOLOGUE AFUA_5G11245)"/>
    <property type="match status" value="1"/>
</dbReference>
<feature type="transmembrane region" description="Helical" evidence="7">
    <location>
        <begin position="156"/>
        <end position="178"/>
    </location>
</feature>
<dbReference type="OrthoDB" id="2988756at2759"/>
<evidence type="ECO:0000313" key="9">
    <source>
        <dbReference type="EMBL" id="KAF2096908.1"/>
    </source>
</evidence>
<dbReference type="InterPro" id="IPR049326">
    <property type="entry name" value="Rhodopsin_dom_fungi"/>
</dbReference>
<keyword evidence="3 7" id="KW-1133">Transmembrane helix</keyword>
<proteinExistence type="inferred from homology"/>
<feature type="transmembrane region" description="Helical" evidence="7">
    <location>
        <begin position="125"/>
        <end position="144"/>
    </location>
</feature>
<dbReference type="EMBL" id="ML978129">
    <property type="protein sequence ID" value="KAF2096908.1"/>
    <property type="molecule type" value="Genomic_DNA"/>
</dbReference>
<dbReference type="Proteomes" id="UP000799772">
    <property type="component" value="Unassembled WGS sequence"/>
</dbReference>
<dbReference type="AlphaFoldDB" id="A0A9P4ICL9"/>
<comment type="caution">
    <text evidence="9">The sequence shown here is derived from an EMBL/GenBank/DDBJ whole genome shotgun (WGS) entry which is preliminary data.</text>
</comment>
<evidence type="ECO:0000256" key="1">
    <source>
        <dbReference type="ARBA" id="ARBA00004141"/>
    </source>
</evidence>
<evidence type="ECO:0000259" key="8">
    <source>
        <dbReference type="Pfam" id="PF20684"/>
    </source>
</evidence>
<name>A0A9P4ICL9_9PEZI</name>
<feature type="region of interest" description="Disordered" evidence="6">
    <location>
        <begin position="233"/>
        <end position="267"/>
    </location>
</feature>
<feature type="compositionally biased region" description="Low complexity" evidence="6">
    <location>
        <begin position="233"/>
        <end position="248"/>
    </location>
</feature>
<accession>A0A9P4ICL9</accession>
<evidence type="ECO:0000256" key="2">
    <source>
        <dbReference type="ARBA" id="ARBA00022692"/>
    </source>
</evidence>
<feature type="transmembrane region" description="Helical" evidence="7">
    <location>
        <begin position="190"/>
        <end position="211"/>
    </location>
</feature>
<organism evidence="9 10">
    <name type="scientific">Rhizodiscina lignyota</name>
    <dbReference type="NCBI Taxonomy" id="1504668"/>
    <lineage>
        <taxon>Eukaryota</taxon>
        <taxon>Fungi</taxon>
        <taxon>Dikarya</taxon>
        <taxon>Ascomycota</taxon>
        <taxon>Pezizomycotina</taxon>
        <taxon>Dothideomycetes</taxon>
        <taxon>Pleosporomycetidae</taxon>
        <taxon>Aulographales</taxon>
        <taxon>Rhizodiscinaceae</taxon>
        <taxon>Rhizodiscina</taxon>
    </lineage>
</organism>
<comment type="similarity">
    <text evidence="5">Belongs to the SAT4 family.</text>
</comment>
<feature type="transmembrane region" description="Helical" evidence="7">
    <location>
        <begin position="74"/>
        <end position="95"/>
    </location>
</feature>
<sequence length="267" mass="29482">MAIAVLPLAGRAVCIGLYSFIVDKPSASSAEEMTALKLLIPGRLTYAGFEWCLKLCILSFYFRITDESTYMSRGLRITFWSIVLTFVGIILATVLECRPLSMFWQYDPKRAIPCQKGLANLLTMAISNILTDVALIALPIPMLYRMQLSPGKKLQLILLFSVGIFVIGVTIARLPLIFDNSVEQSSRSMWASIEMATSCIVANFAFYYALLKDLRDGHSNSAATMSAAAAFSSISSGRSPSRPNNPEPASKKTRRTSDKILLMDVKR</sequence>
<protein>
    <recommendedName>
        <fullName evidence="8">Rhodopsin domain-containing protein</fullName>
    </recommendedName>
</protein>
<evidence type="ECO:0000256" key="4">
    <source>
        <dbReference type="ARBA" id="ARBA00023136"/>
    </source>
</evidence>
<keyword evidence="10" id="KW-1185">Reference proteome</keyword>
<keyword evidence="4 7" id="KW-0472">Membrane</keyword>
<feature type="domain" description="Rhodopsin" evidence="8">
    <location>
        <begin position="30"/>
        <end position="211"/>
    </location>
</feature>
<dbReference type="GO" id="GO:0016020">
    <property type="term" value="C:membrane"/>
    <property type="evidence" value="ECO:0007669"/>
    <property type="project" value="UniProtKB-SubCell"/>
</dbReference>
<evidence type="ECO:0000256" key="5">
    <source>
        <dbReference type="ARBA" id="ARBA00038359"/>
    </source>
</evidence>
<dbReference type="Pfam" id="PF20684">
    <property type="entry name" value="Fung_rhodopsin"/>
    <property type="match status" value="1"/>
</dbReference>